<gene>
    <name evidence="9" type="ORF">VM1G_06441</name>
</gene>
<dbReference type="Pfam" id="PF20684">
    <property type="entry name" value="Fung_rhodopsin"/>
    <property type="match status" value="1"/>
</dbReference>
<evidence type="ECO:0000256" key="7">
    <source>
        <dbReference type="SAM" id="Phobius"/>
    </source>
</evidence>
<reference evidence="9" key="1">
    <citation type="submission" date="2014-12" db="EMBL/GenBank/DDBJ databases">
        <title>Genome Sequence of Valsa Canker Pathogens Uncovers a Specific Adaption of Colonization on Woody Bark.</title>
        <authorList>
            <person name="Yin Z."/>
            <person name="Liu H."/>
            <person name="Gao X."/>
            <person name="Li Z."/>
            <person name="Song N."/>
            <person name="Ke X."/>
            <person name="Dai Q."/>
            <person name="Wu Y."/>
            <person name="Sun Y."/>
            <person name="Xu J.-R."/>
            <person name="Kang Z.K."/>
            <person name="Wang L."/>
            <person name="Huang L."/>
        </authorList>
    </citation>
    <scope>NUCLEOTIDE SEQUENCE [LARGE SCALE GENOMIC DNA]</scope>
    <source>
        <strain evidence="9">03-8</strain>
    </source>
</reference>
<dbReference type="InterPro" id="IPR049326">
    <property type="entry name" value="Rhodopsin_dom_fungi"/>
</dbReference>
<evidence type="ECO:0000313" key="10">
    <source>
        <dbReference type="Proteomes" id="UP000078559"/>
    </source>
</evidence>
<comment type="subcellular location">
    <subcellularLocation>
        <location evidence="1">Membrane</location>
        <topology evidence="1">Multi-pass membrane protein</topology>
    </subcellularLocation>
</comment>
<keyword evidence="3 7" id="KW-1133">Transmembrane helix</keyword>
<keyword evidence="10" id="KW-1185">Reference proteome</keyword>
<proteinExistence type="inferred from homology"/>
<evidence type="ECO:0000256" key="6">
    <source>
        <dbReference type="SAM" id="MobiDB-lite"/>
    </source>
</evidence>
<name>A0A194W1G2_CYTMA</name>
<feature type="domain" description="Rhodopsin" evidence="8">
    <location>
        <begin position="18"/>
        <end position="282"/>
    </location>
</feature>
<dbReference type="InterPro" id="IPR052337">
    <property type="entry name" value="SAT4-like"/>
</dbReference>
<evidence type="ECO:0000256" key="4">
    <source>
        <dbReference type="ARBA" id="ARBA00023136"/>
    </source>
</evidence>
<evidence type="ECO:0000256" key="3">
    <source>
        <dbReference type="ARBA" id="ARBA00022989"/>
    </source>
</evidence>
<feature type="transmembrane region" description="Helical" evidence="7">
    <location>
        <begin position="140"/>
        <end position="162"/>
    </location>
</feature>
<feature type="transmembrane region" description="Helical" evidence="7">
    <location>
        <begin position="221"/>
        <end position="237"/>
    </location>
</feature>
<keyword evidence="4 7" id="KW-0472">Membrane</keyword>
<keyword evidence="2 7" id="KW-0812">Transmembrane</keyword>
<dbReference type="PANTHER" id="PTHR33048">
    <property type="entry name" value="PTH11-LIKE INTEGRAL MEMBRANE PROTEIN (AFU_ORTHOLOGUE AFUA_5G11245)"/>
    <property type="match status" value="1"/>
</dbReference>
<comment type="similarity">
    <text evidence="5">Belongs to the SAT4 family.</text>
</comment>
<feature type="transmembrane region" description="Helical" evidence="7">
    <location>
        <begin position="185"/>
        <end position="209"/>
    </location>
</feature>
<dbReference type="EMBL" id="CM003103">
    <property type="protein sequence ID" value="KUI70304.1"/>
    <property type="molecule type" value="Genomic_DNA"/>
</dbReference>
<evidence type="ECO:0000256" key="2">
    <source>
        <dbReference type="ARBA" id="ARBA00022692"/>
    </source>
</evidence>
<feature type="transmembrane region" description="Helical" evidence="7">
    <location>
        <begin position="107"/>
        <end position="128"/>
    </location>
</feature>
<evidence type="ECO:0000313" key="9">
    <source>
        <dbReference type="EMBL" id="KUI70304.1"/>
    </source>
</evidence>
<dbReference type="PANTHER" id="PTHR33048:SF93">
    <property type="entry name" value="INTEGRAL MEMBRANE PROTEIN"/>
    <property type="match status" value="1"/>
</dbReference>
<feature type="transmembrane region" description="Helical" evidence="7">
    <location>
        <begin position="257"/>
        <end position="277"/>
    </location>
</feature>
<dbReference type="GO" id="GO:0016020">
    <property type="term" value="C:membrane"/>
    <property type="evidence" value="ECO:0007669"/>
    <property type="project" value="UniProtKB-SubCell"/>
</dbReference>
<feature type="transmembrane region" description="Helical" evidence="7">
    <location>
        <begin position="67"/>
        <end position="87"/>
    </location>
</feature>
<dbReference type="AlphaFoldDB" id="A0A194W1G2"/>
<feature type="compositionally biased region" description="Basic residues" evidence="6">
    <location>
        <begin position="345"/>
        <end position="355"/>
    </location>
</feature>
<protein>
    <recommendedName>
        <fullName evidence="8">Rhodopsin domain-containing protein</fullName>
    </recommendedName>
</protein>
<evidence type="ECO:0000256" key="5">
    <source>
        <dbReference type="ARBA" id="ARBA00038359"/>
    </source>
</evidence>
<dbReference type="OrthoDB" id="3923077at2759"/>
<evidence type="ECO:0000256" key="1">
    <source>
        <dbReference type="ARBA" id="ARBA00004141"/>
    </source>
</evidence>
<feature type="transmembrane region" description="Helical" evidence="7">
    <location>
        <begin position="6"/>
        <end position="22"/>
    </location>
</feature>
<organism evidence="9 10">
    <name type="scientific">Cytospora mali</name>
    <name type="common">Apple Valsa canker fungus</name>
    <name type="synonym">Valsa mali</name>
    <dbReference type="NCBI Taxonomy" id="578113"/>
    <lineage>
        <taxon>Eukaryota</taxon>
        <taxon>Fungi</taxon>
        <taxon>Dikarya</taxon>
        <taxon>Ascomycota</taxon>
        <taxon>Pezizomycotina</taxon>
        <taxon>Sordariomycetes</taxon>
        <taxon>Sordariomycetidae</taxon>
        <taxon>Diaporthales</taxon>
        <taxon>Cytosporaceae</taxon>
        <taxon>Cytospora</taxon>
    </lineage>
</organism>
<feature type="region of interest" description="Disordered" evidence="6">
    <location>
        <begin position="338"/>
        <end position="357"/>
    </location>
</feature>
<accession>A0A194W1G2</accession>
<sequence length="390" mass="43358">MLGVMWMFQAIAFILVGLRLYTRLVVMSNYGWDDHFFNAAVGRLFAATTFLAKTKDNRGIRLGTPTAYFLLLVYTVLMTVAACFGLGQTMTDPSSAATSHALLLVNIGQTVTSITIIFVKISIAMFLLRIVNTNRGQMIAVIIPVTVMSIIVFVAAWVLWFACTPVSYSWDITVPDGHCNPATEFWAALVSGVSIVIVEVFYASFPWYLIRGLQMPKREKILIGTSMSFGYIIYRLLTLLKLAYASDEDFLLTIVDLLIWHAADITTQLVCIGVTVCRPLYKDWLYRIAEHIESISSSLSSTKEDTTYRARNAPALIALQTIGGSAMPQSGSDAMYRKASDVSHHTRKLGSKPRNRNMEIDAISEEYMLDRELTVDSDRSSAGGRHQQGV</sequence>
<evidence type="ECO:0000259" key="8">
    <source>
        <dbReference type="Pfam" id="PF20684"/>
    </source>
</evidence>
<dbReference type="Proteomes" id="UP000078559">
    <property type="component" value="Chromosome 6"/>
</dbReference>